<dbReference type="HAMAP" id="MF_00065">
    <property type="entry name" value="Adenylyl_sulf_kinase"/>
    <property type="match status" value="1"/>
</dbReference>
<keyword evidence="13" id="KW-0597">Phosphoprotein</keyword>
<evidence type="ECO:0000256" key="3">
    <source>
        <dbReference type="ARBA" id="ARBA00004806"/>
    </source>
</evidence>
<dbReference type="PANTHER" id="PTHR11055:SF1">
    <property type="entry name" value="PAPS SYNTHETASE, ISOFORM D"/>
    <property type="match status" value="1"/>
</dbReference>
<dbReference type="SUPFAM" id="SSF52540">
    <property type="entry name" value="P-loop containing nucleoside triphosphate hydrolases"/>
    <property type="match status" value="1"/>
</dbReference>
<dbReference type="CDD" id="cd02027">
    <property type="entry name" value="APSK"/>
    <property type="match status" value="1"/>
</dbReference>
<keyword evidence="6 13" id="KW-0808">Transferase</keyword>
<dbReference type="NCBIfam" id="TIGR00455">
    <property type="entry name" value="apsK"/>
    <property type="match status" value="1"/>
</dbReference>
<evidence type="ECO:0000256" key="13">
    <source>
        <dbReference type="HAMAP-Rule" id="MF_00065"/>
    </source>
</evidence>
<gene>
    <name evidence="13" type="primary">cysC</name>
    <name evidence="16" type="ORF">J2S10_005016</name>
</gene>
<feature type="domain" description="APS kinase" evidence="15">
    <location>
        <begin position="28"/>
        <end position="176"/>
    </location>
</feature>
<sequence>MLQKSSNIVWHEQSLTKELRRKQNGHNSFVLWFTGLSGSGKSTVANAVAKRLFDEGIKNYVLDGDNVRHGLNKDLGFSEEDRKENIRRIGEVSKLFVDGGQVVLTAFISPFAADRELVRSLLEDDEFVEVYIKCPIEECEKRDPKGLYVKARQGIIRDFTGIDSPYEEPVNPELTIETNAYSIEDSVEKIIEYLKKRNFIS</sequence>
<comment type="caution">
    <text evidence="16">The sequence shown here is derived from an EMBL/GenBank/DDBJ whole genome shotgun (WGS) entry which is preliminary data.</text>
</comment>
<comment type="pathway">
    <text evidence="3 13 14">Sulfur metabolism; hydrogen sulfide biosynthesis; sulfite from sulfate: step 2/3.</text>
</comment>
<dbReference type="RefSeq" id="WP_307413446.1">
    <property type="nucleotide sequence ID" value="NZ_JAUSTW010000012.1"/>
</dbReference>
<dbReference type="NCBIfam" id="NF003013">
    <property type="entry name" value="PRK03846.1"/>
    <property type="match status" value="1"/>
</dbReference>
<evidence type="ECO:0000256" key="6">
    <source>
        <dbReference type="ARBA" id="ARBA00022679"/>
    </source>
</evidence>
<feature type="binding site" evidence="13">
    <location>
        <begin position="35"/>
        <end position="42"/>
    </location>
    <ligand>
        <name>ATP</name>
        <dbReference type="ChEBI" id="CHEBI:30616"/>
    </ligand>
</feature>
<organism evidence="16 17">
    <name type="scientific">Neobacillus ginsengisoli</name>
    <dbReference type="NCBI Taxonomy" id="904295"/>
    <lineage>
        <taxon>Bacteria</taxon>
        <taxon>Bacillati</taxon>
        <taxon>Bacillota</taxon>
        <taxon>Bacilli</taxon>
        <taxon>Bacillales</taxon>
        <taxon>Bacillaceae</taxon>
        <taxon>Neobacillus</taxon>
    </lineage>
</organism>
<name>A0ABT9Y235_9BACI</name>
<comment type="similarity">
    <text evidence="4 13 14">Belongs to the APS kinase family.</text>
</comment>
<proteinExistence type="inferred from homology"/>
<evidence type="ECO:0000256" key="10">
    <source>
        <dbReference type="ARBA" id="ARBA00029724"/>
    </source>
</evidence>
<dbReference type="Proteomes" id="UP001224122">
    <property type="component" value="Unassembled WGS sequence"/>
</dbReference>
<evidence type="ECO:0000256" key="1">
    <source>
        <dbReference type="ARBA" id="ARBA00001823"/>
    </source>
</evidence>
<evidence type="ECO:0000256" key="8">
    <source>
        <dbReference type="ARBA" id="ARBA00022777"/>
    </source>
</evidence>
<evidence type="ECO:0000256" key="11">
    <source>
        <dbReference type="ARBA" id="ARBA00031393"/>
    </source>
</evidence>
<dbReference type="EMBL" id="JAUSTW010000012">
    <property type="protein sequence ID" value="MDQ0201806.1"/>
    <property type="molecule type" value="Genomic_DNA"/>
</dbReference>
<protein>
    <recommendedName>
        <fullName evidence="5 13">Adenylyl-sulfate kinase</fullName>
        <ecNumber evidence="5 13">2.7.1.25</ecNumber>
    </recommendedName>
    <alternativeName>
        <fullName evidence="11 13">APS kinase</fullName>
    </alternativeName>
    <alternativeName>
        <fullName evidence="12 13">ATP adenosine-5'-phosphosulfate 3'-phosphotransferase</fullName>
    </alternativeName>
    <alternativeName>
        <fullName evidence="10 13">Adenosine-5'-phosphosulfate kinase</fullName>
    </alternativeName>
</protein>
<evidence type="ECO:0000256" key="2">
    <source>
        <dbReference type="ARBA" id="ARBA00002632"/>
    </source>
</evidence>
<dbReference type="EC" id="2.7.1.25" evidence="5 13"/>
<evidence type="ECO:0000313" key="17">
    <source>
        <dbReference type="Proteomes" id="UP001224122"/>
    </source>
</evidence>
<evidence type="ECO:0000259" key="15">
    <source>
        <dbReference type="Pfam" id="PF01583"/>
    </source>
</evidence>
<comment type="catalytic activity">
    <reaction evidence="1 13 14">
        <text>adenosine 5'-phosphosulfate + ATP = 3'-phosphoadenylyl sulfate + ADP + H(+)</text>
        <dbReference type="Rhea" id="RHEA:24152"/>
        <dbReference type="ChEBI" id="CHEBI:15378"/>
        <dbReference type="ChEBI" id="CHEBI:30616"/>
        <dbReference type="ChEBI" id="CHEBI:58243"/>
        <dbReference type="ChEBI" id="CHEBI:58339"/>
        <dbReference type="ChEBI" id="CHEBI:456216"/>
        <dbReference type="EC" id="2.7.1.25"/>
    </reaction>
</comment>
<keyword evidence="7 13" id="KW-0547">Nucleotide-binding</keyword>
<dbReference type="InterPro" id="IPR059117">
    <property type="entry name" value="APS_kinase_dom"/>
</dbReference>
<keyword evidence="17" id="KW-1185">Reference proteome</keyword>
<evidence type="ECO:0000256" key="12">
    <source>
        <dbReference type="ARBA" id="ARBA00031464"/>
    </source>
</evidence>
<dbReference type="GO" id="GO:0004020">
    <property type="term" value="F:adenylylsulfate kinase activity"/>
    <property type="evidence" value="ECO:0007669"/>
    <property type="project" value="UniProtKB-EC"/>
</dbReference>
<evidence type="ECO:0000313" key="16">
    <source>
        <dbReference type="EMBL" id="MDQ0201806.1"/>
    </source>
</evidence>
<dbReference type="InterPro" id="IPR027417">
    <property type="entry name" value="P-loop_NTPase"/>
</dbReference>
<dbReference type="Gene3D" id="3.40.50.300">
    <property type="entry name" value="P-loop containing nucleotide triphosphate hydrolases"/>
    <property type="match status" value="1"/>
</dbReference>
<evidence type="ECO:0000256" key="4">
    <source>
        <dbReference type="ARBA" id="ARBA00007008"/>
    </source>
</evidence>
<reference evidence="16 17" key="1">
    <citation type="submission" date="2023-07" db="EMBL/GenBank/DDBJ databases">
        <title>Genomic Encyclopedia of Type Strains, Phase IV (KMG-IV): sequencing the most valuable type-strain genomes for metagenomic binning, comparative biology and taxonomic classification.</title>
        <authorList>
            <person name="Goeker M."/>
        </authorList>
    </citation>
    <scope>NUCLEOTIDE SEQUENCE [LARGE SCALE GENOMIC DNA]</scope>
    <source>
        <strain evidence="16 17">DSM 27594</strain>
    </source>
</reference>
<dbReference type="Pfam" id="PF01583">
    <property type="entry name" value="APS_kinase"/>
    <property type="match status" value="1"/>
</dbReference>
<dbReference type="InterPro" id="IPR002891">
    <property type="entry name" value="APS"/>
</dbReference>
<evidence type="ECO:0000256" key="14">
    <source>
        <dbReference type="RuleBase" id="RU004347"/>
    </source>
</evidence>
<comment type="function">
    <text evidence="2 13 14">Catalyzes the synthesis of activated sulfate.</text>
</comment>
<keyword evidence="8 13" id="KW-0418">Kinase</keyword>
<evidence type="ECO:0000256" key="7">
    <source>
        <dbReference type="ARBA" id="ARBA00022741"/>
    </source>
</evidence>
<evidence type="ECO:0000256" key="5">
    <source>
        <dbReference type="ARBA" id="ARBA00012121"/>
    </source>
</evidence>
<dbReference type="PANTHER" id="PTHR11055">
    <property type="entry name" value="BIFUNCTIONAL 3'-PHOSPHOADENOSINE 5'-PHOSPHOSULFATE SYNTHASE"/>
    <property type="match status" value="1"/>
</dbReference>
<feature type="active site" description="Phosphoserine intermediate" evidence="13">
    <location>
        <position position="109"/>
    </location>
</feature>
<keyword evidence="9 13" id="KW-0067">ATP-binding</keyword>
<accession>A0ABT9Y235</accession>
<evidence type="ECO:0000256" key="9">
    <source>
        <dbReference type="ARBA" id="ARBA00022840"/>
    </source>
</evidence>